<evidence type="ECO:0000256" key="6">
    <source>
        <dbReference type="ARBA" id="ARBA00023136"/>
    </source>
</evidence>
<keyword evidence="11" id="KW-1185">Reference proteome</keyword>
<evidence type="ECO:0000256" key="5">
    <source>
        <dbReference type="ARBA" id="ARBA00022989"/>
    </source>
</evidence>
<feature type="domain" description="Ig-like" evidence="9">
    <location>
        <begin position="304"/>
        <end position="341"/>
    </location>
</feature>
<evidence type="ECO:0000256" key="8">
    <source>
        <dbReference type="ARBA" id="ARBA00023319"/>
    </source>
</evidence>
<accession>A0A6G0YMX9</accession>
<dbReference type="PANTHER" id="PTHR10075:SF100">
    <property type="entry name" value="FASCICLIN-2"/>
    <property type="match status" value="1"/>
</dbReference>
<keyword evidence="8" id="KW-0393">Immunoglobulin domain</keyword>
<evidence type="ECO:0000256" key="1">
    <source>
        <dbReference type="ARBA" id="ARBA00004167"/>
    </source>
</evidence>
<dbReference type="SMART" id="SM00408">
    <property type="entry name" value="IGc2"/>
    <property type="match status" value="3"/>
</dbReference>
<comment type="subcellular location">
    <subcellularLocation>
        <location evidence="1">Membrane</location>
        <topology evidence="1">Single-pass membrane protein</topology>
    </subcellularLocation>
</comment>
<keyword evidence="4" id="KW-0677">Repeat</keyword>
<dbReference type="SUPFAM" id="SSF48726">
    <property type="entry name" value="Immunoglobulin"/>
    <property type="match status" value="4"/>
</dbReference>
<organism evidence="10 11">
    <name type="scientific">Aphis craccivora</name>
    <name type="common">Cowpea aphid</name>
    <dbReference type="NCBI Taxonomy" id="307492"/>
    <lineage>
        <taxon>Eukaryota</taxon>
        <taxon>Metazoa</taxon>
        <taxon>Ecdysozoa</taxon>
        <taxon>Arthropoda</taxon>
        <taxon>Hexapoda</taxon>
        <taxon>Insecta</taxon>
        <taxon>Pterygota</taxon>
        <taxon>Neoptera</taxon>
        <taxon>Paraneoptera</taxon>
        <taxon>Hemiptera</taxon>
        <taxon>Sternorrhyncha</taxon>
        <taxon>Aphidomorpha</taxon>
        <taxon>Aphidoidea</taxon>
        <taxon>Aphididae</taxon>
        <taxon>Aphidini</taxon>
        <taxon>Aphis</taxon>
        <taxon>Aphis</taxon>
    </lineage>
</organism>
<dbReference type="GO" id="GO:0098632">
    <property type="term" value="F:cell-cell adhesion mediator activity"/>
    <property type="evidence" value="ECO:0007669"/>
    <property type="project" value="TreeGrafter"/>
</dbReference>
<keyword evidence="6" id="KW-0472">Membrane</keyword>
<evidence type="ECO:0000256" key="7">
    <source>
        <dbReference type="ARBA" id="ARBA00023157"/>
    </source>
</evidence>
<name>A0A6G0YMX9_APHCR</name>
<dbReference type="GO" id="GO:0007411">
    <property type="term" value="P:axon guidance"/>
    <property type="evidence" value="ECO:0007669"/>
    <property type="project" value="TreeGrafter"/>
</dbReference>
<dbReference type="InterPro" id="IPR007110">
    <property type="entry name" value="Ig-like_dom"/>
</dbReference>
<dbReference type="Gene3D" id="2.60.40.10">
    <property type="entry name" value="Immunoglobulins"/>
    <property type="match status" value="4"/>
</dbReference>
<dbReference type="PROSITE" id="PS50835">
    <property type="entry name" value="IG_LIKE"/>
    <property type="match status" value="3"/>
</dbReference>
<dbReference type="InterPro" id="IPR003599">
    <property type="entry name" value="Ig_sub"/>
</dbReference>
<dbReference type="SMART" id="SM00409">
    <property type="entry name" value="IG"/>
    <property type="match status" value="3"/>
</dbReference>
<dbReference type="InterPro" id="IPR036179">
    <property type="entry name" value="Ig-like_dom_sf"/>
</dbReference>
<dbReference type="OrthoDB" id="9355041at2759"/>
<reference evidence="10 11" key="1">
    <citation type="submission" date="2019-08" db="EMBL/GenBank/DDBJ databases">
        <title>Whole genome of Aphis craccivora.</title>
        <authorList>
            <person name="Voronova N.V."/>
            <person name="Shulinski R.S."/>
            <person name="Bandarenka Y.V."/>
            <person name="Zhorov D.G."/>
            <person name="Warner D."/>
        </authorList>
    </citation>
    <scope>NUCLEOTIDE SEQUENCE [LARGE SCALE GENOMIC DNA]</scope>
    <source>
        <strain evidence="10">180601</strain>
        <tissue evidence="10">Whole Body</tissue>
    </source>
</reference>
<dbReference type="Pfam" id="PF07679">
    <property type="entry name" value="I-set"/>
    <property type="match status" value="3"/>
</dbReference>
<dbReference type="InterPro" id="IPR013783">
    <property type="entry name" value="Ig-like_fold"/>
</dbReference>
<feature type="domain" description="Ig-like" evidence="9">
    <location>
        <begin position="111"/>
        <end position="191"/>
    </location>
</feature>
<dbReference type="GO" id="GO:0030424">
    <property type="term" value="C:axon"/>
    <property type="evidence" value="ECO:0007669"/>
    <property type="project" value="TreeGrafter"/>
</dbReference>
<sequence>MKSSVRFITEPSDIITTAGKTIRLDCEANFDSVATLPQIRWRIPDGQYFDFIGDTRRSILKNGSLLIKNVFNNDEKDISEGLEAYQCVAFVDNIGSAVSRIATITLARLSPFEKQPTDLRLFPGQTAHFSCVINSQPLPKITWFKDHSPLVIDRTRMTIFPSGALEIDYVQKEDNGAYRCNVTGLDRHRLSDPGVLTIVENEDIIKRLKAPEFVAKPQPTIALEGSIVTLDCAAVGNPRPQISWLKGGTLIDMAYLDSRFSIIGTGGLQITQVNKNDDGNYICRAENHEDSTDASATLEVHVKPQFIRKPKDTMVLEKEDIILECEVAGKPPPRVTWLKNGDRIKQDEYLQFCSGFNSEVTIAWWCQDSGASWPVITNPHNLPPSPTISLDN</sequence>
<dbReference type="Proteomes" id="UP000478052">
    <property type="component" value="Unassembled WGS sequence"/>
</dbReference>
<dbReference type="GO" id="GO:0007156">
    <property type="term" value="P:homophilic cell adhesion via plasma membrane adhesion molecules"/>
    <property type="evidence" value="ECO:0007669"/>
    <property type="project" value="TreeGrafter"/>
</dbReference>
<comment type="caution">
    <text evidence="10">The sequence shown here is derived from an EMBL/GenBank/DDBJ whole genome shotgun (WGS) entry which is preliminary data.</text>
</comment>
<evidence type="ECO:0000256" key="3">
    <source>
        <dbReference type="ARBA" id="ARBA00022729"/>
    </source>
</evidence>
<keyword evidence="2" id="KW-0812">Transmembrane</keyword>
<evidence type="ECO:0000313" key="11">
    <source>
        <dbReference type="Proteomes" id="UP000478052"/>
    </source>
</evidence>
<keyword evidence="5" id="KW-1133">Transmembrane helix</keyword>
<dbReference type="InterPro" id="IPR013098">
    <property type="entry name" value="Ig_I-set"/>
</dbReference>
<evidence type="ECO:0000256" key="4">
    <source>
        <dbReference type="ARBA" id="ARBA00022737"/>
    </source>
</evidence>
<dbReference type="InterPro" id="IPR003598">
    <property type="entry name" value="Ig_sub2"/>
</dbReference>
<dbReference type="GO" id="GO:0070593">
    <property type="term" value="P:dendrite self-avoidance"/>
    <property type="evidence" value="ECO:0007669"/>
    <property type="project" value="TreeGrafter"/>
</dbReference>
<dbReference type="AlphaFoldDB" id="A0A6G0YMX9"/>
<dbReference type="FunFam" id="2.60.40.10:FF:000008">
    <property type="entry name" value="roundabout homolog 2 isoform X2"/>
    <property type="match status" value="1"/>
</dbReference>
<proteinExistence type="predicted"/>
<gene>
    <name evidence="10" type="ORF">FWK35_00021782</name>
</gene>
<evidence type="ECO:0000259" key="9">
    <source>
        <dbReference type="PROSITE" id="PS50835"/>
    </source>
</evidence>
<dbReference type="GO" id="GO:0005886">
    <property type="term" value="C:plasma membrane"/>
    <property type="evidence" value="ECO:0007669"/>
    <property type="project" value="TreeGrafter"/>
</dbReference>
<keyword evidence="7" id="KW-1015">Disulfide bond</keyword>
<keyword evidence="3" id="KW-0732">Signal</keyword>
<evidence type="ECO:0000256" key="2">
    <source>
        <dbReference type="ARBA" id="ARBA00022692"/>
    </source>
</evidence>
<dbReference type="PANTHER" id="PTHR10075">
    <property type="entry name" value="BASIGIN RELATED"/>
    <property type="match status" value="1"/>
</dbReference>
<evidence type="ECO:0000313" key="10">
    <source>
        <dbReference type="EMBL" id="KAF0758740.1"/>
    </source>
</evidence>
<dbReference type="PIRSF" id="PIRSF000615">
    <property type="entry name" value="TyrPK_CSF1-R"/>
    <property type="match status" value="1"/>
</dbReference>
<feature type="domain" description="Ig-like" evidence="9">
    <location>
        <begin position="211"/>
        <end position="299"/>
    </location>
</feature>
<dbReference type="EMBL" id="VUJU01003217">
    <property type="protein sequence ID" value="KAF0758740.1"/>
    <property type="molecule type" value="Genomic_DNA"/>
</dbReference>
<protein>
    <submittedName>
        <fullName evidence="10">Neogenin</fullName>
    </submittedName>
</protein>